<feature type="region of interest" description="Disordered" evidence="1">
    <location>
        <begin position="44"/>
        <end position="73"/>
    </location>
</feature>
<protein>
    <recommendedName>
        <fullName evidence="4">RxLR effector protein</fullName>
    </recommendedName>
</protein>
<evidence type="ECO:0008006" key="4">
    <source>
        <dbReference type="Google" id="ProtNLM"/>
    </source>
</evidence>
<reference evidence="3" key="1">
    <citation type="submission" date="2014-11" db="EMBL/GenBank/DDBJ databases">
        <authorList>
            <person name="Otto D Thomas"/>
            <person name="Naeem Raeece"/>
        </authorList>
    </citation>
    <scope>NUCLEOTIDE SEQUENCE</scope>
</reference>
<feature type="chain" id="PRO_5005192028" description="RxLR effector protein" evidence="2">
    <location>
        <begin position="26"/>
        <end position="73"/>
    </location>
</feature>
<sequence length="73" mass="7809">MYAGICRRLATVFGLLTVALTGAEARHRRHIRILDGNRFLERERGGQAAAAGTKGKGGGTSSFFQSEAQEDDG</sequence>
<dbReference type="AlphaFoldDB" id="A0A0G4HIF1"/>
<proteinExistence type="predicted"/>
<feature type="signal peptide" evidence="2">
    <location>
        <begin position="1"/>
        <end position="25"/>
    </location>
</feature>
<evidence type="ECO:0000313" key="3">
    <source>
        <dbReference type="EMBL" id="CEM43958.1"/>
    </source>
</evidence>
<gene>
    <name evidence="3" type="ORF">Cvel_27955</name>
</gene>
<evidence type="ECO:0000256" key="2">
    <source>
        <dbReference type="SAM" id="SignalP"/>
    </source>
</evidence>
<evidence type="ECO:0000256" key="1">
    <source>
        <dbReference type="SAM" id="MobiDB-lite"/>
    </source>
</evidence>
<name>A0A0G4HIF1_9ALVE</name>
<organism evidence="3">
    <name type="scientific">Chromera velia CCMP2878</name>
    <dbReference type="NCBI Taxonomy" id="1169474"/>
    <lineage>
        <taxon>Eukaryota</taxon>
        <taxon>Sar</taxon>
        <taxon>Alveolata</taxon>
        <taxon>Colpodellida</taxon>
        <taxon>Chromeraceae</taxon>
        <taxon>Chromera</taxon>
    </lineage>
</organism>
<dbReference type="VEuPathDB" id="CryptoDB:Cvel_27955"/>
<keyword evidence="2" id="KW-0732">Signal</keyword>
<dbReference type="EMBL" id="CDMZ01002804">
    <property type="protein sequence ID" value="CEM43958.1"/>
    <property type="molecule type" value="Genomic_DNA"/>
</dbReference>
<accession>A0A0G4HIF1</accession>